<name>A0ABQ8TKW7_PERAM</name>
<sequence length="155" mass="17733">MGRKCSTYGSGRQHSLKCAKGMRCRPVCPVVQQEEIESIPASSYECTMVRCVFRGSGRQHSLKCAKGMRCRPVCPVVQQEEIESIPASSYECTMLARETFYIEDLRHQLLLPATEQYVTLRSELRSKKNQIWDDFYTTHAMTSHDWKRASSISGM</sequence>
<evidence type="ECO:0000313" key="2">
    <source>
        <dbReference type="Proteomes" id="UP001148838"/>
    </source>
</evidence>
<reference evidence="1 2" key="1">
    <citation type="journal article" date="2022" name="Allergy">
        <title>Genome assembly and annotation of Periplaneta americana reveal a comprehensive cockroach allergen profile.</title>
        <authorList>
            <person name="Wang L."/>
            <person name="Xiong Q."/>
            <person name="Saelim N."/>
            <person name="Wang L."/>
            <person name="Nong W."/>
            <person name="Wan A.T."/>
            <person name="Shi M."/>
            <person name="Liu X."/>
            <person name="Cao Q."/>
            <person name="Hui J.H.L."/>
            <person name="Sookrung N."/>
            <person name="Leung T.F."/>
            <person name="Tungtrongchitr A."/>
            <person name="Tsui S.K.W."/>
        </authorList>
    </citation>
    <scope>NUCLEOTIDE SEQUENCE [LARGE SCALE GENOMIC DNA]</scope>
    <source>
        <strain evidence="1">PWHHKU_190912</strain>
    </source>
</reference>
<evidence type="ECO:0000313" key="1">
    <source>
        <dbReference type="EMBL" id="KAJ4446478.1"/>
    </source>
</evidence>
<comment type="caution">
    <text evidence="1">The sequence shown here is derived from an EMBL/GenBank/DDBJ whole genome shotgun (WGS) entry which is preliminary data.</text>
</comment>
<organism evidence="1 2">
    <name type="scientific">Periplaneta americana</name>
    <name type="common">American cockroach</name>
    <name type="synonym">Blatta americana</name>
    <dbReference type="NCBI Taxonomy" id="6978"/>
    <lineage>
        <taxon>Eukaryota</taxon>
        <taxon>Metazoa</taxon>
        <taxon>Ecdysozoa</taxon>
        <taxon>Arthropoda</taxon>
        <taxon>Hexapoda</taxon>
        <taxon>Insecta</taxon>
        <taxon>Pterygota</taxon>
        <taxon>Neoptera</taxon>
        <taxon>Polyneoptera</taxon>
        <taxon>Dictyoptera</taxon>
        <taxon>Blattodea</taxon>
        <taxon>Blattoidea</taxon>
        <taxon>Blattidae</taxon>
        <taxon>Blattinae</taxon>
        <taxon>Periplaneta</taxon>
    </lineage>
</organism>
<dbReference type="EMBL" id="JAJSOF020000009">
    <property type="protein sequence ID" value="KAJ4446478.1"/>
    <property type="molecule type" value="Genomic_DNA"/>
</dbReference>
<gene>
    <name evidence="1" type="ORF">ANN_13174</name>
</gene>
<protein>
    <submittedName>
        <fullName evidence="1">Uncharacterized protein</fullName>
    </submittedName>
</protein>
<dbReference type="Proteomes" id="UP001148838">
    <property type="component" value="Unassembled WGS sequence"/>
</dbReference>
<accession>A0ABQ8TKW7</accession>
<keyword evidence="2" id="KW-1185">Reference proteome</keyword>
<proteinExistence type="predicted"/>